<proteinExistence type="predicted"/>
<accession>A0A0M0BV52</accession>
<dbReference type="Proteomes" id="UP000037237">
    <property type="component" value="Unassembled WGS sequence"/>
</dbReference>
<evidence type="ECO:0000313" key="1">
    <source>
        <dbReference type="EMBL" id="KON32483.1"/>
    </source>
</evidence>
<dbReference type="EMBL" id="LFWU01000066">
    <property type="protein sequence ID" value="KON32483.1"/>
    <property type="molecule type" value="Genomic_DNA"/>
</dbReference>
<reference evidence="1 2" key="1">
    <citation type="submission" date="2015-06" db="EMBL/GenBank/DDBJ databases">
        <title>New insights into the roles of widespread benthic archaea in carbon and nitrogen cycling.</title>
        <authorList>
            <person name="Lazar C.S."/>
            <person name="Baker B.J."/>
            <person name="Seitz K.W."/>
            <person name="Hyde A.S."/>
            <person name="Dick G.J."/>
            <person name="Hinrichs K.-U."/>
            <person name="Teske A.P."/>
        </authorList>
    </citation>
    <scope>NUCLEOTIDE SEQUENCE [LARGE SCALE GENOMIC DNA]</scope>
    <source>
        <strain evidence="1">SG8-32-1</strain>
    </source>
</reference>
<name>A0A0M0BV52_9ARCH</name>
<comment type="caution">
    <text evidence="1">The sequence shown here is derived from an EMBL/GenBank/DDBJ whole genome shotgun (WGS) entry which is preliminary data.</text>
</comment>
<protein>
    <submittedName>
        <fullName evidence="1">Uncharacterized protein</fullName>
    </submittedName>
</protein>
<organism evidence="1 2">
    <name type="scientific">miscellaneous Crenarchaeota group-1 archaeon SG8-32-1</name>
    <dbReference type="NCBI Taxonomy" id="1685124"/>
    <lineage>
        <taxon>Archaea</taxon>
        <taxon>Candidatus Bathyarchaeota</taxon>
        <taxon>MCG-1</taxon>
    </lineage>
</organism>
<gene>
    <name evidence="1" type="ORF">AC477_02970</name>
</gene>
<sequence>MSEIPPIPEKISKRKVIVYKSRVDPTIVKLTAEKMKHKLFAKFGFSKNKAEEIRVVSVDKYYEPYIVIDAKYNVKYFKKKVYTLGVDSETEEVKISEEFYKPSIDNSVSEEDGEPRKVINVEAEMWSSYKDKAYLVFNGEGKEIPPNQVPAAPSEDHPEKILKEFSKKTMALQVSPQKEIEMVKARIVKRPSDVAKIEDEIFQISEHAVIYSPIYEITFRNVKTSEERLVKIDGVTAKIIS</sequence>
<evidence type="ECO:0000313" key="2">
    <source>
        <dbReference type="Proteomes" id="UP000037237"/>
    </source>
</evidence>
<dbReference type="AlphaFoldDB" id="A0A0M0BV52"/>